<dbReference type="InterPro" id="IPR036388">
    <property type="entry name" value="WH-like_DNA-bd_sf"/>
</dbReference>
<evidence type="ECO:0000256" key="2">
    <source>
        <dbReference type="ARBA" id="ARBA00023125"/>
    </source>
</evidence>
<evidence type="ECO:0000256" key="1">
    <source>
        <dbReference type="ARBA" id="ARBA00023015"/>
    </source>
</evidence>
<dbReference type="SUPFAM" id="SSF48008">
    <property type="entry name" value="GntR ligand-binding domain-like"/>
    <property type="match status" value="1"/>
</dbReference>
<evidence type="ECO:0000256" key="3">
    <source>
        <dbReference type="ARBA" id="ARBA00023163"/>
    </source>
</evidence>
<accession>A0A1Y1RP91</accession>
<dbReference type="SMART" id="SM00895">
    <property type="entry name" value="FCD"/>
    <property type="match status" value="1"/>
</dbReference>
<keyword evidence="3" id="KW-0804">Transcription</keyword>
<dbReference type="InterPro" id="IPR036390">
    <property type="entry name" value="WH_DNA-bd_sf"/>
</dbReference>
<evidence type="ECO:0000313" key="5">
    <source>
        <dbReference type="EMBL" id="ORC17414.1"/>
    </source>
</evidence>
<dbReference type="OrthoDB" id="4084810at2"/>
<dbReference type="Pfam" id="PF00392">
    <property type="entry name" value="GntR"/>
    <property type="match status" value="1"/>
</dbReference>
<feature type="domain" description="HTH gntR-type" evidence="4">
    <location>
        <begin position="9"/>
        <end position="76"/>
    </location>
</feature>
<proteinExistence type="predicted"/>
<dbReference type="CDD" id="cd07377">
    <property type="entry name" value="WHTH_GntR"/>
    <property type="match status" value="1"/>
</dbReference>
<dbReference type="GO" id="GO:0003700">
    <property type="term" value="F:DNA-binding transcription factor activity"/>
    <property type="evidence" value="ECO:0007669"/>
    <property type="project" value="InterPro"/>
</dbReference>
<gene>
    <name evidence="5" type="ORF">A7979_03170</name>
</gene>
<dbReference type="PANTHER" id="PTHR43537:SF24">
    <property type="entry name" value="GLUCONATE OPERON TRANSCRIPTIONAL REPRESSOR"/>
    <property type="match status" value="1"/>
</dbReference>
<keyword evidence="2" id="KW-0238">DNA-binding</keyword>
<protein>
    <submittedName>
        <fullName evidence="5">GntR family transcriptional regulator</fullName>
    </submittedName>
</protein>
<dbReference type="Proteomes" id="UP000192359">
    <property type="component" value="Unassembled WGS sequence"/>
</dbReference>
<reference evidence="5 6" key="1">
    <citation type="submission" date="2016-05" db="EMBL/GenBank/DDBJ databases">
        <title>Draft genome sequence of a porcine commensal Rothia nasimurium.</title>
        <authorList>
            <person name="Gaiser R.A."/>
            <person name="Van Baarlen P."/>
            <person name="Wells J.M."/>
        </authorList>
    </citation>
    <scope>NUCLEOTIDE SEQUENCE [LARGE SCALE GENOMIC DNA]</scope>
    <source>
        <strain evidence="5 6">PT-32</strain>
    </source>
</reference>
<dbReference type="GO" id="GO:0003677">
    <property type="term" value="F:DNA binding"/>
    <property type="evidence" value="ECO:0007669"/>
    <property type="project" value="UniProtKB-KW"/>
</dbReference>
<dbReference type="PANTHER" id="PTHR43537">
    <property type="entry name" value="TRANSCRIPTIONAL REGULATOR, GNTR FAMILY"/>
    <property type="match status" value="1"/>
</dbReference>
<dbReference type="EMBL" id="LXWF01000033">
    <property type="protein sequence ID" value="ORC17414.1"/>
    <property type="molecule type" value="Genomic_DNA"/>
</dbReference>
<keyword evidence="6" id="KW-1185">Reference proteome</keyword>
<evidence type="ECO:0000259" key="4">
    <source>
        <dbReference type="PROSITE" id="PS50949"/>
    </source>
</evidence>
<dbReference type="PROSITE" id="PS50949">
    <property type="entry name" value="HTH_GNTR"/>
    <property type="match status" value="1"/>
</dbReference>
<name>A0A1Y1RP91_9MICC</name>
<organism evidence="5 6">
    <name type="scientific">Rothia nasimurium</name>
    <dbReference type="NCBI Taxonomy" id="85336"/>
    <lineage>
        <taxon>Bacteria</taxon>
        <taxon>Bacillati</taxon>
        <taxon>Actinomycetota</taxon>
        <taxon>Actinomycetes</taxon>
        <taxon>Micrococcales</taxon>
        <taxon>Micrococcaceae</taxon>
        <taxon>Rothia</taxon>
    </lineage>
</organism>
<dbReference type="SMART" id="SM00345">
    <property type="entry name" value="HTH_GNTR"/>
    <property type="match status" value="1"/>
</dbReference>
<dbReference type="InterPro" id="IPR008920">
    <property type="entry name" value="TF_FadR/GntR_C"/>
</dbReference>
<keyword evidence="1" id="KW-0805">Transcription regulation</keyword>
<dbReference type="InterPro" id="IPR011711">
    <property type="entry name" value="GntR_C"/>
</dbReference>
<evidence type="ECO:0000313" key="6">
    <source>
        <dbReference type="Proteomes" id="UP000192359"/>
    </source>
</evidence>
<sequence length="225" mass="24735">MTSTEPPAVSKAESAYQWIREKIISRELAPGHRLTLSTLATDLDMSVVPVREAIRRLEAEGLATFERNVGAKVAMVDESAYTQSMQCLGLLEGAATSKSAPYLTSEDLQEAKDLNAQLEALLEDFDPKAFTEINHRLHQKLCSACPNDRLLELVEAEWTRLGNLRESTFSFVPGRAAESVAEHTGIIRLIETGASEQEIETAARNHRKATLSSYLASKKISDSSS</sequence>
<dbReference type="AlphaFoldDB" id="A0A1Y1RP91"/>
<dbReference type="Gene3D" id="1.20.120.530">
    <property type="entry name" value="GntR ligand-binding domain-like"/>
    <property type="match status" value="1"/>
</dbReference>
<dbReference type="Pfam" id="PF07729">
    <property type="entry name" value="FCD"/>
    <property type="match status" value="1"/>
</dbReference>
<dbReference type="Gene3D" id="1.10.10.10">
    <property type="entry name" value="Winged helix-like DNA-binding domain superfamily/Winged helix DNA-binding domain"/>
    <property type="match status" value="1"/>
</dbReference>
<dbReference type="InterPro" id="IPR000524">
    <property type="entry name" value="Tscrpt_reg_HTH_GntR"/>
</dbReference>
<dbReference type="SUPFAM" id="SSF46785">
    <property type="entry name" value="Winged helix' DNA-binding domain"/>
    <property type="match status" value="1"/>
</dbReference>
<dbReference type="RefSeq" id="WP_143539140.1">
    <property type="nucleotide sequence ID" value="NZ_LXWF01000033.1"/>
</dbReference>
<comment type="caution">
    <text evidence="5">The sequence shown here is derived from an EMBL/GenBank/DDBJ whole genome shotgun (WGS) entry which is preliminary data.</text>
</comment>